<dbReference type="InterPro" id="IPR001466">
    <property type="entry name" value="Beta-lactam-related"/>
</dbReference>
<evidence type="ECO:0000313" key="8">
    <source>
        <dbReference type="EMBL" id="GAA2991731.1"/>
    </source>
</evidence>
<sequence>MTGPYGDKELAARLRDAVGERHRVVAAAAVSPGGTRVTSLGAPLGADFEIGSISKGVTGLLYADALDRGEIGPESTLGDFLPLGDVPAGDVTLASLSTHRSGLPRLPASAEPWRRTFSLWRHGTNPYGEGLDELLAQAREVQVGRPRPRYSNLGFELLGHAIARAAGTTYRELVNERIAGPLGLGVFYVPSAPDELRPGAIIGKSRSGREQQPWTGEALGPAGGIRASIGDMATLTSALLDGSAPGITALDPVTTFAGRAVRIGAAWVTLETKGRFVTWHNGGTGGFRTWLGIDRAAGTGVVVLSATAISVDRPGFVMLAKLTEEAGAAERTGGTGSTGPAENTRTTEDTEDTEKAGGVGGNGPAGGPGNRA</sequence>
<proteinExistence type="inferred from homology"/>
<dbReference type="Proteomes" id="UP001499930">
    <property type="component" value="Unassembled WGS sequence"/>
</dbReference>
<dbReference type="PROSITE" id="PS00336">
    <property type="entry name" value="BETA_LACTAMASE_C"/>
    <property type="match status" value="1"/>
</dbReference>
<dbReference type="RefSeq" id="WP_344888905.1">
    <property type="nucleotide sequence ID" value="NZ_BAAAWD010000006.1"/>
</dbReference>
<comment type="catalytic activity">
    <reaction evidence="1 5">
        <text>a beta-lactam + H2O = a substituted beta-amino acid</text>
        <dbReference type="Rhea" id="RHEA:20401"/>
        <dbReference type="ChEBI" id="CHEBI:15377"/>
        <dbReference type="ChEBI" id="CHEBI:35627"/>
        <dbReference type="ChEBI" id="CHEBI:140347"/>
        <dbReference type="EC" id="3.5.2.6"/>
    </reaction>
</comment>
<comment type="similarity">
    <text evidence="2 5">Belongs to the class-C beta-lactamase family.</text>
</comment>
<dbReference type="EMBL" id="BAAAWD010000006">
    <property type="protein sequence ID" value="GAA2991731.1"/>
    <property type="molecule type" value="Genomic_DNA"/>
</dbReference>
<dbReference type="InterPro" id="IPR012338">
    <property type="entry name" value="Beta-lactam/transpept-like"/>
</dbReference>
<evidence type="ECO:0000256" key="6">
    <source>
        <dbReference type="SAM" id="MobiDB-lite"/>
    </source>
</evidence>
<keyword evidence="9" id="KW-1185">Reference proteome</keyword>
<name>A0ABP6KB33_9ACTN</name>
<dbReference type="Gene3D" id="3.40.710.10">
    <property type="entry name" value="DD-peptidase/beta-lactamase superfamily"/>
    <property type="match status" value="1"/>
</dbReference>
<evidence type="ECO:0000256" key="1">
    <source>
        <dbReference type="ARBA" id="ARBA00001526"/>
    </source>
</evidence>
<comment type="caution">
    <text evidence="8">The sequence shown here is derived from an EMBL/GenBank/DDBJ whole genome shotgun (WGS) entry which is preliminary data.</text>
</comment>
<evidence type="ECO:0000256" key="4">
    <source>
        <dbReference type="ARBA" id="ARBA00023251"/>
    </source>
</evidence>
<evidence type="ECO:0000256" key="5">
    <source>
        <dbReference type="RuleBase" id="RU361140"/>
    </source>
</evidence>
<feature type="compositionally biased region" description="Low complexity" evidence="6">
    <location>
        <begin position="327"/>
        <end position="344"/>
    </location>
</feature>
<keyword evidence="3 5" id="KW-0378">Hydrolase</keyword>
<reference evidence="9" key="1">
    <citation type="journal article" date="2019" name="Int. J. Syst. Evol. Microbiol.">
        <title>The Global Catalogue of Microorganisms (GCM) 10K type strain sequencing project: providing services to taxonomists for standard genome sequencing and annotation.</title>
        <authorList>
            <consortium name="The Broad Institute Genomics Platform"/>
            <consortium name="The Broad Institute Genome Sequencing Center for Infectious Disease"/>
            <person name="Wu L."/>
            <person name="Ma J."/>
        </authorList>
    </citation>
    <scope>NUCLEOTIDE SEQUENCE [LARGE SCALE GENOMIC DNA]</scope>
    <source>
        <strain evidence="9">JCM 3106</strain>
    </source>
</reference>
<organism evidence="8 9">
    <name type="scientific">Streptosporangium longisporum</name>
    <dbReference type="NCBI Taxonomy" id="46187"/>
    <lineage>
        <taxon>Bacteria</taxon>
        <taxon>Bacillati</taxon>
        <taxon>Actinomycetota</taxon>
        <taxon>Actinomycetes</taxon>
        <taxon>Streptosporangiales</taxon>
        <taxon>Streptosporangiaceae</taxon>
        <taxon>Streptosporangium</taxon>
    </lineage>
</organism>
<dbReference type="PANTHER" id="PTHR46825">
    <property type="entry name" value="D-ALANYL-D-ALANINE-CARBOXYPEPTIDASE/ENDOPEPTIDASE AMPH"/>
    <property type="match status" value="1"/>
</dbReference>
<keyword evidence="4 5" id="KW-0046">Antibiotic resistance</keyword>
<dbReference type="EC" id="3.5.2.6" evidence="5"/>
<feature type="region of interest" description="Disordered" evidence="6">
    <location>
        <begin position="327"/>
        <end position="372"/>
    </location>
</feature>
<dbReference type="SUPFAM" id="SSF56601">
    <property type="entry name" value="beta-lactamase/transpeptidase-like"/>
    <property type="match status" value="1"/>
</dbReference>
<protein>
    <recommendedName>
        <fullName evidence="5">Beta-lactamase</fullName>
        <ecNumber evidence="5">3.5.2.6</ecNumber>
    </recommendedName>
</protein>
<accession>A0ABP6KB33</accession>
<dbReference type="InterPro" id="IPR001586">
    <property type="entry name" value="Beta-lactam_class-C_AS"/>
</dbReference>
<feature type="compositionally biased region" description="Gly residues" evidence="6">
    <location>
        <begin position="357"/>
        <end position="372"/>
    </location>
</feature>
<evidence type="ECO:0000259" key="7">
    <source>
        <dbReference type="Pfam" id="PF00144"/>
    </source>
</evidence>
<evidence type="ECO:0000313" key="9">
    <source>
        <dbReference type="Proteomes" id="UP001499930"/>
    </source>
</evidence>
<dbReference type="Pfam" id="PF00144">
    <property type="entry name" value="Beta-lactamase"/>
    <property type="match status" value="1"/>
</dbReference>
<evidence type="ECO:0000256" key="2">
    <source>
        <dbReference type="ARBA" id="ARBA00007840"/>
    </source>
</evidence>
<gene>
    <name evidence="8" type="ORF">GCM10017559_09750</name>
</gene>
<dbReference type="PANTHER" id="PTHR46825:SF9">
    <property type="entry name" value="BETA-LACTAMASE-RELATED DOMAIN-CONTAINING PROTEIN"/>
    <property type="match status" value="1"/>
</dbReference>
<dbReference type="InterPro" id="IPR050491">
    <property type="entry name" value="AmpC-like"/>
</dbReference>
<feature type="domain" description="Beta-lactamase-related" evidence="7">
    <location>
        <begin position="11"/>
        <end position="308"/>
    </location>
</feature>
<evidence type="ECO:0000256" key="3">
    <source>
        <dbReference type="ARBA" id="ARBA00022801"/>
    </source>
</evidence>